<dbReference type="Proteomes" id="UP001558534">
    <property type="component" value="Unassembled WGS sequence"/>
</dbReference>
<evidence type="ECO:0008006" key="3">
    <source>
        <dbReference type="Google" id="ProtNLM"/>
    </source>
</evidence>
<organism evidence="1 2">
    <name type="scientific">Lysinibacillus xylanilyticus</name>
    <dbReference type="NCBI Taxonomy" id="582475"/>
    <lineage>
        <taxon>Bacteria</taxon>
        <taxon>Bacillati</taxon>
        <taxon>Bacillota</taxon>
        <taxon>Bacilli</taxon>
        <taxon>Bacillales</taxon>
        <taxon>Bacillaceae</taxon>
        <taxon>Lysinibacillus</taxon>
    </lineage>
</organism>
<name>A0ABV3VX35_9BACI</name>
<reference evidence="1 2" key="1">
    <citation type="submission" date="2024-07" db="EMBL/GenBank/DDBJ databases">
        <title>Characterization of a bacterium isolated from hydrolysated instant sea cucumber by whole-genome sequencing and metabolomics.</title>
        <authorList>
            <person name="Luo X."/>
            <person name="Zhang Z."/>
            <person name="Zheng Z."/>
            <person name="Zhang W."/>
            <person name="Ming T."/>
            <person name="Jiao L."/>
            <person name="Su X."/>
            <person name="Kong F."/>
            <person name="Xu J."/>
        </authorList>
    </citation>
    <scope>NUCLEOTIDE SEQUENCE [LARGE SCALE GENOMIC DNA]</scope>
    <source>
        <strain evidence="1 2">XL-2024</strain>
    </source>
</reference>
<sequence length="203" mass="24409">MKLKIGYLPKKYFNRLPSGCGYPFYVSKNIKYALNIGPMYYPDLPDEQLVLFKESLSSYPFYYLFELRHEDEIYPEIHQNLIATEIVLEKVRQCPTNDFFLVTINNREQLLQFLPCMFWQHNFNMSTLWSNNKHAFIFEEKTWEYNEIRDTVCLKFDQPTSIFWLGHDFMGTDIFSNEEKFSSIEQTIHLLPDFITIEIVEFE</sequence>
<dbReference type="RefSeq" id="WP_368636346.1">
    <property type="nucleotide sequence ID" value="NZ_JBFRHK010000005.1"/>
</dbReference>
<keyword evidence="2" id="KW-1185">Reference proteome</keyword>
<proteinExistence type="predicted"/>
<comment type="caution">
    <text evidence="1">The sequence shown here is derived from an EMBL/GenBank/DDBJ whole genome shotgun (WGS) entry which is preliminary data.</text>
</comment>
<evidence type="ECO:0000313" key="1">
    <source>
        <dbReference type="EMBL" id="MEX3745465.1"/>
    </source>
</evidence>
<protein>
    <recommendedName>
        <fullName evidence="3">DUF2716 domain-containing protein</fullName>
    </recommendedName>
</protein>
<evidence type="ECO:0000313" key="2">
    <source>
        <dbReference type="Proteomes" id="UP001558534"/>
    </source>
</evidence>
<dbReference type="EMBL" id="JBFRHK010000005">
    <property type="protein sequence ID" value="MEX3745465.1"/>
    <property type="molecule type" value="Genomic_DNA"/>
</dbReference>
<accession>A0ABV3VX35</accession>
<gene>
    <name evidence="1" type="ORF">AB1300_09990</name>
</gene>